<gene>
    <name evidence="2" type="ORF">FIBSPDRAFT_948387</name>
</gene>
<evidence type="ECO:0000313" key="2">
    <source>
        <dbReference type="EMBL" id="KZP27825.1"/>
    </source>
</evidence>
<feature type="region of interest" description="Disordered" evidence="1">
    <location>
        <begin position="189"/>
        <end position="208"/>
    </location>
</feature>
<dbReference type="AlphaFoldDB" id="A0A166R2G7"/>
<feature type="region of interest" description="Disordered" evidence="1">
    <location>
        <begin position="1"/>
        <end position="23"/>
    </location>
</feature>
<evidence type="ECO:0000256" key="1">
    <source>
        <dbReference type="SAM" id="MobiDB-lite"/>
    </source>
</evidence>
<reference evidence="2 3" key="1">
    <citation type="journal article" date="2016" name="Mol. Biol. Evol.">
        <title>Comparative Genomics of Early-Diverging Mushroom-Forming Fungi Provides Insights into the Origins of Lignocellulose Decay Capabilities.</title>
        <authorList>
            <person name="Nagy L.G."/>
            <person name="Riley R."/>
            <person name="Tritt A."/>
            <person name="Adam C."/>
            <person name="Daum C."/>
            <person name="Floudas D."/>
            <person name="Sun H."/>
            <person name="Yadav J.S."/>
            <person name="Pangilinan J."/>
            <person name="Larsson K.H."/>
            <person name="Matsuura K."/>
            <person name="Barry K."/>
            <person name="Labutti K."/>
            <person name="Kuo R."/>
            <person name="Ohm R.A."/>
            <person name="Bhattacharya S.S."/>
            <person name="Shirouzu T."/>
            <person name="Yoshinaga Y."/>
            <person name="Martin F.M."/>
            <person name="Grigoriev I.V."/>
            <person name="Hibbett D.S."/>
        </authorList>
    </citation>
    <scope>NUCLEOTIDE SEQUENCE [LARGE SCALE GENOMIC DNA]</scope>
    <source>
        <strain evidence="2 3">CBS 109695</strain>
    </source>
</reference>
<dbReference type="EMBL" id="KV417507">
    <property type="protein sequence ID" value="KZP27825.1"/>
    <property type="molecule type" value="Genomic_DNA"/>
</dbReference>
<accession>A0A166R2G7</accession>
<organism evidence="2 3">
    <name type="scientific">Athelia psychrophila</name>
    <dbReference type="NCBI Taxonomy" id="1759441"/>
    <lineage>
        <taxon>Eukaryota</taxon>
        <taxon>Fungi</taxon>
        <taxon>Dikarya</taxon>
        <taxon>Basidiomycota</taxon>
        <taxon>Agaricomycotina</taxon>
        <taxon>Agaricomycetes</taxon>
        <taxon>Agaricomycetidae</taxon>
        <taxon>Atheliales</taxon>
        <taxon>Atheliaceae</taxon>
        <taxon>Athelia</taxon>
    </lineage>
</organism>
<proteinExistence type="predicted"/>
<evidence type="ECO:0000313" key="3">
    <source>
        <dbReference type="Proteomes" id="UP000076532"/>
    </source>
</evidence>
<sequence>MDNAQTEQGEPNRSTQHSGSSFVFTSSKYTRESALAAYDSPHRPFLHSTVLRQHGAHARSSADLGIVLPGFLYVRPLDDSEPVLAPGLISFLPPSIETPILSKKRPVAYLNGPSELFDDSSSTPRPLSKQIPYHTLGSSSALVSVLPFNRESSKGILPQPSISQVLEGSTCHLSPVASYSGSSCSMSFSPTPSSAPLSELSVDTAHAP</sequence>
<keyword evidence="3" id="KW-1185">Reference proteome</keyword>
<protein>
    <submittedName>
        <fullName evidence="2">Uncharacterized protein</fullName>
    </submittedName>
</protein>
<name>A0A166R2G7_9AGAM</name>
<dbReference type="Proteomes" id="UP000076532">
    <property type="component" value="Unassembled WGS sequence"/>
</dbReference>